<gene>
    <name evidence="2" type="ORF">KP005_04060</name>
</gene>
<dbReference type="Proteomes" id="UP000683493">
    <property type="component" value="Chromosome"/>
</dbReference>
<proteinExistence type="predicted"/>
<evidence type="ECO:0000256" key="1">
    <source>
        <dbReference type="SAM" id="SignalP"/>
    </source>
</evidence>
<keyword evidence="3" id="KW-1185">Reference proteome</keyword>
<dbReference type="EMBL" id="CP076724">
    <property type="protein sequence ID" value="QWV98469.1"/>
    <property type="molecule type" value="Genomic_DNA"/>
</dbReference>
<keyword evidence="1" id="KW-0732">Signal</keyword>
<dbReference type="PROSITE" id="PS51257">
    <property type="entry name" value="PROKAR_LIPOPROTEIN"/>
    <property type="match status" value="1"/>
</dbReference>
<accession>A0ABX8JPC9</accession>
<reference evidence="2 3" key="1">
    <citation type="submission" date="2021-06" db="EMBL/GenBank/DDBJ databases">
        <title>Gemonas diversity in paddy soil.</title>
        <authorList>
            <person name="Liu G."/>
        </authorList>
    </citation>
    <scope>NUCLEOTIDE SEQUENCE [LARGE SCALE GENOMIC DNA]</scope>
    <source>
        <strain evidence="2 3">RG29</strain>
    </source>
</reference>
<evidence type="ECO:0000313" key="3">
    <source>
        <dbReference type="Proteomes" id="UP000683493"/>
    </source>
</evidence>
<feature type="chain" id="PRO_5046720082" description="Lipoprotein" evidence="1">
    <location>
        <begin position="22"/>
        <end position="132"/>
    </location>
</feature>
<name>A0ABX8JPC9_9BACT</name>
<feature type="signal peptide" evidence="1">
    <location>
        <begin position="1"/>
        <end position="21"/>
    </location>
</feature>
<protein>
    <recommendedName>
        <fullName evidence="4">Lipoprotein</fullName>
    </recommendedName>
</protein>
<organism evidence="2 3">
    <name type="scientific">Geomonas diazotrophica</name>
    <dbReference type="NCBI Taxonomy" id="2843197"/>
    <lineage>
        <taxon>Bacteria</taxon>
        <taxon>Pseudomonadati</taxon>
        <taxon>Thermodesulfobacteriota</taxon>
        <taxon>Desulfuromonadia</taxon>
        <taxon>Geobacterales</taxon>
        <taxon>Geobacteraceae</taxon>
        <taxon>Geomonas</taxon>
    </lineage>
</organism>
<sequence>MKNVFFSCTLLLMTLITGCGSDDLSIVPQPATHPTITSSNFVNDTAGQKIDVTLGFNAPVDDLAARTAYFTNAQGIEVFREQPGVDAPAQRSGILTFSESYAGFAAGTYTLTVYISNMVAGSSNRVTYTFTK</sequence>
<evidence type="ECO:0008006" key="4">
    <source>
        <dbReference type="Google" id="ProtNLM"/>
    </source>
</evidence>
<evidence type="ECO:0000313" key="2">
    <source>
        <dbReference type="EMBL" id="QWV98469.1"/>
    </source>
</evidence>